<comment type="subcellular location">
    <subcellularLocation>
        <location evidence="1 6">Cell membrane</location>
        <topology evidence="1 6">Multi-pass membrane protein</topology>
    </subcellularLocation>
</comment>
<organism evidence="9 10">
    <name type="scientific">Candidatus Auribacter fodinae</name>
    <dbReference type="NCBI Taxonomy" id="2093366"/>
    <lineage>
        <taxon>Bacteria</taxon>
        <taxon>Pseudomonadati</taxon>
        <taxon>Candidatus Auribacterota</taxon>
        <taxon>Candidatus Auribacteria</taxon>
        <taxon>Candidatus Auribacterales</taxon>
        <taxon>Candidatus Auribacteraceae</taxon>
        <taxon>Candidatus Auribacter</taxon>
    </lineage>
</organism>
<protein>
    <recommendedName>
        <fullName evidence="6">UPF0316 protein C4541_07635</fullName>
    </recommendedName>
</protein>
<feature type="domain" description="DUF5698" evidence="8">
    <location>
        <begin position="32"/>
        <end position="89"/>
    </location>
</feature>
<feature type="domain" description="DUF2179" evidence="7">
    <location>
        <begin position="122"/>
        <end position="172"/>
    </location>
</feature>
<feature type="transmembrane region" description="Helical" evidence="6">
    <location>
        <begin position="12"/>
        <end position="37"/>
    </location>
</feature>
<dbReference type="InterPro" id="IPR022930">
    <property type="entry name" value="UPF0316"/>
</dbReference>
<name>A0A3A4QXQ0_9BACT</name>
<dbReference type="NCBIfam" id="NF003191">
    <property type="entry name" value="PRK04164.1-2"/>
    <property type="match status" value="1"/>
</dbReference>
<evidence type="ECO:0000256" key="6">
    <source>
        <dbReference type="HAMAP-Rule" id="MF_01515"/>
    </source>
</evidence>
<dbReference type="InterPro" id="IPR044035">
    <property type="entry name" value="DUF5698"/>
</dbReference>
<dbReference type="Proteomes" id="UP000266426">
    <property type="component" value="Unassembled WGS sequence"/>
</dbReference>
<keyword evidence="2 6" id="KW-1003">Cell membrane</keyword>
<reference evidence="9 10" key="1">
    <citation type="journal article" date="2017" name="ISME J.">
        <title>Energy and carbon metabolisms in a deep terrestrial subsurface fluid microbial community.</title>
        <authorList>
            <person name="Momper L."/>
            <person name="Jungbluth S.P."/>
            <person name="Lee M.D."/>
            <person name="Amend J.P."/>
        </authorList>
    </citation>
    <scope>NUCLEOTIDE SEQUENCE [LARGE SCALE GENOMIC DNA]</scope>
    <source>
        <strain evidence="9">SURF_26</strain>
    </source>
</reference>
<dbReference type="EMBL" id="QZJZ01000063">
    <property type="protein sequence ID" value="RJP58665.1"/>
    <property type="molecule type" value="Genomic_DNA"/>
</dbReference>
<evidence type="ECO:0000256" key="3">
    <source>
        <dbReference type="ARBA" id="ARBA00022692"/>
    </source>
</evidence>
<feature type="transmembrane region" description="Helical" evidence="6">
    <location>
        <begin position="44"/>
        <end position="62"/>
    </location>
</feature>
<dbReference type="PANTHER" id="PTHR40060:SF1">
    <property type="entry name" value="UPF0316 PROTEIN YEBE"/>
    <property type="match status" value="1"/>
</dbReference>
<evidence type="ECO:0000313" key="9">
    <source>
        <dbReference type="EMBL" id="RJP58665.1"/>
    </source>
</evidence>
<dbReference type="AlphaFoldDB" id="A0A3A4QXQ0"/>
<evidence type="ECO:0000313" key="10">
    <source>
        <dbReference type="Proteomes" id="UP000266426"/>
    </source>
</evidence>
<evidence type="ECO:0000259" key="7">
    <source>
        <dbReference type="Pfam" id="PF10035"/>
    </source>
</evidence>
<keyword evidence="3 6" id="KW-0812">Transmembrane</keyword>
<gene>
    <name evidence="9" type="ORF">C4541_07635</name>
</gene>
<feature type="transmembrane region" description="Helical" evidence="6">
    <location>
        <begin position="74"/>
        <end position="91"/>
    </location>
</feature>
<dbReference type="InterPro" id="IPR019264">
    <property type="entry name" value="DUF2179"/>
</dbReference>
<evidence type="ECO:0000256" key="5">
    <source>
        <dbReference type="ARBA" id="ARBA00023136"/>
    </source>
</evidence>
<evidence type="ECO:0000256" key="1">
    <source>
        <dbReference type="ARBA" id="ARBA00004651"/>
    </source>
</evidence>
<evidence type="ECO:0000256" key="4">
    <source>
        <dbReference type="ARBA" id="ARBA00022989"/>
    </source>
</evidence>
<dbReference type="Gene3D" id="3.30.70.120">
    <property type="match status" value="1"/>
</dbReference>
<keyword evidence="4 6" id="KW-1133">Transmembrane helix</keyword>
<dbReference type="Pfam" id="PF18955">
    <property type="entry name" value="DUF5698"/>
    <property type="match status" value="1"/>
</dbReference>
<dbReference type="Pfam" id="PF10035">
    <property type="entry name" value="DUF2179"/>
    <property type="match status" value="1"/>
</dbReference>
<accession>A0A3A4QXQ0</accession>
<dbReference type="InterPro" id="IPR015867">
    <property type="entry name" value="N-reg_PII/ATP_PRibTrfase_C"/>
</dbReference>
<evidence type="ECO:0000256" key="2">
    <source>
        <dbReference type="ARBA" id="ARBA00022475"/>
    </source>
</evidence>
<dbReference type="PANTHER" id="PTHR40060">
    <property type="entry name" value="UPF0316 PROTEIN YEBE"/>
    <property type="match status" value="1"/>
</dbReference>
<evidence type="ECO:0000259" key="8">
    <source>
        <dbReference type="Pfam" id="PF18955"/>
    </source>
</evidence>
<comment type="caution">
    <text evidence="9">The sequence shown here is derived from an EMBL/GenBank/DDBJ whole genome shotgun (WGS) entry which is preliminary data.</text>
</comment>
<dbReference type="CDD" id="cd16381">
    <property type="entry name" value="YitT_C_like_1"/>
    <property type="match status" value="1"/>
</dbReference>
<proteinExistence type="inferred from homology"/>
<comment type="similarity">
    <text evidence="6">Belongs to the UPF0316 family.</text>
</comment>
<dbReference type="HAMAP" id="MF_01515">
    <property type="entry name" value="UPF0316"/>
    <property type="match status" value="1"/>
</dbReference>
<keyword evidence="5 6" id="KW-0472">Membrane</keyword>
<sequence>MNAVAGLFGDYGIIIIPVLIFLGRIIDVSIGTVRIIFISKGLRILASILGFFEVLIWLIAIREIMANLDNPINFIAYAAGFGAGNYVGISIEHKISIGTLMIRIITQCDATLLVNCLRERGYGVTCVDAQGATGDVKVIFTVIRRAELDIVRSIIHEFNPKAFYTIEEVKYVTEHNPALIENRMYGLRRWITGLLTKRK</sequence>
<dbReference type="GO" id="GO:0005886">
    <property type="term" value="C:plasma membrane"/>
    <property type="evidence" value="ECO:0007669"/>
    <property type="project" value="UniProtKB-SubCell"/>
</dbReference>